<sequence length="450" mass="50001">MVNEDLTTYSTTHPHERPPFREALRFWFKLGWISFGGTTGHIAIMHDYLVEKRKWISNQKFLQALNSCMILPGPEAQQLAIYIGWKLHGKKGGITAGTLFVLPSMLILLALSVVYVTYGNSPLLESIFNGLKPSVLAIILVATWKVGKKALHSSIHYMVALATFALSYFLHVAMPLIILGIILFSIAMDKLFPKLAGIAKSGMLDVDAASEKEYVINLNQVEKPLTRKVIFRTLAAFFALWAAPFGLLLLWGQDAAFWNKLVLFFTQTACITIGGSYTVIPYVAQLVVVKYMWLSKLQMLDGFALAETTPGPLIIVLSFVGFMAGYNHFGHGVIFGVIGLLATTYFTFLPNFLFIFLGAPLADRYKDHHLVQTTLSLVTAAVVGVILNLTFFLGRGIMFPGAVSLQGIDYVSLVWVGIVLFLLVRYNTNVLYIVLLSILFGVVRYLSHLY</sequence>
<keyword evidence="6 7" id="KW-0472">Membrane</keyword>
<dbReference type="PANTHER" id="PTHR33567">
    <property type="entry name" value="CHROMATE ION TRANSPORTER (EUROFUNG)"/>
    <property type="match status" value="1"/>
</dbReference>
<dbReference type="Pfam" id="PF02417">
    <property type="entry name" value="Chromate_transp"/>
    <property type="match status" value="2"/>
</dbReference>
<evidence type="ECO:0000256" key="3">
    <source>
        <dbReference type="ARBA" id="ARBA00022475"/>
    </source>
</evidence>
<proteinExistence type="inferred from homology"/>
<dbReference type="InterPro" id="IPR014047">
    <property type="entry name" value="Chr_Tranpt_l_chain"/>
</dbReference>
<feature type="transmembrane region" description="Helical" evidence="7">
    <location>
        <begin position="262"/>
        <end position="284"/>
    </location>
</feature>
<feature type="transmembrane region" description="Helical" evidence="7">
    <location>
        <begin position="304"/>
        <end position="326"/>
    </location>
</feature>
<reference evidence="8 9" key="1">
    <citation type="submission" date="2016-11" db="EMBL/GenBank/DDBJ databases">
        <authorList>
            <person name="Jaros S."/>
            <person name="Januszkiewicz K."/>
            <person name="Wedrychowicz H."/>
        </authorList>
    </citation>
    <scope>NUCLEOTIDE SEQUENCE [LARGE SCALE GENOMIC DNA]</scope>
    <source>
        <strain evidence="8 9">DSM 27406</strain>
    </source>
</reference>
<organism evidence="8 9">
    <name type="scientific">Chitinophaga jiangningensis</name>
    <dbReference type="NCBI Taxonomy" id="1419482"/>
    <lineage>
        <taxon>Bacteria</taxon>
        <taxon>Pseudomonadati</taxon>
        <taxon>Bacteroidota</taxon>
        <taxon>Chitinophagia</taxon>
        <taxon>Chitinophagales</taxon>
        <taxon>Chitinophagaceae</taxon>
        <taxon>Chitinophaga</taxon>
    </lineage>
</organism>
<gene>
    <name evidence="8" type="ORF">SAMN05444266_108265</name>
</gene>
<accession>A0A1M7J9X0</accession>
<evidence type="ECO:0000256" key="6">
    <source>
        <dbReference type="ARBA" id="ARBA00023136"/>
    </source>
</evidence>
<dbReference type="PIRSF" id="PIRSF004810">
    <property type="entry name" value="ChrA"/>
    <property type="match status" value="1"/>
</dbReference>
<dbReference type="GO" id="GO:0015109">
    <property type="term" value="F:chromate transmembrane transporter activity"/>
    <property type="evidence" value="ECO:0007669"/>
    <property type="project" value="InterPro"/>
</dbReference>
<feature type="transmembrane region" description="Helical" evidence="7">
    <location>
        <begin position="130"/>
        <end position="147"/>
    </location>
</feature>
<dbReference type="EMBL" id="FRBL01000008">
    <property type="protein sequence ID" value="SHM49297.1"/>
    <property type="molecule type" value="Genomic_DNA"/>
</dbReference>
<dbReference type="GO" id="GO:0005886">
    <property type="term" value="C:plasma membrane"/>
    <property type="evidence" value="ECO:0007669"/>
    <property type="project" value="UniProtKB-SubCell"/>
</dbReference>
<evidence type="ECO:0000256" key="7">
    <source>
        <dbReference type="SAM" id="Phobius"/>
    </source>
</evidence>
<keyword evidence="3" id="KW-1003">Cell membrane</keyword>
<dbReference type="InterPro" id="IPR003370">
    <property type="entry name" value="Chromate_transpt"/>
</dbReference>
<feature type="transmembrane region" description="Helical" evidence="7">
    <location>
        <begin position="229"/>
        <end position="250"/>
    </location>
</feature>
<comment type="subcellular location">
    <subcellularLocation>
        <location evidence="1">Cell membrane</location>
        <topology evidence="1">Multi-pass membrane protein</topology>
    </subcellularLocation>
</comment>
<evidence type="ECO:0000256" key="4">
    <source>
        <dbReference type="ARBA" id="ARBA00022692"/>
    </source>
</evidence>
<evidence type="ECO:0000256" key="5">
    <source>
        <dbReference type="ARBA" id="ARBA00022989"/>
    </source>
</evidence>
<evidence type="ECO:0000256" key="1">
    <source>
        <dbReference type="ARBA" id="ARBA00004651"/>
    </source>
</evidence>
<dbReference type="RefSeq" id="WP_073085204.1">
    <property type="nucleotide sequence ID" value="NZ_FRBL01000008.1"/>
</dbReference>
<dbReference type="NCBIfam" id="TIGR00937">
    <property type="entry name" value="2A51"/>
    <property type="match status" value="1"/>
</dbReference>
<evidence type="ECO:0000313" key="9">
    <source>
        <dbReference type="Proteomes" id="UP000184420"/>
    </source>
</evidence>
<dbReference type="Proteomes" id="UP000184420">
    <property type="component" value="Unassembled WGS sequence"/>
</dbReference>
<feature type="transmembrane region" description="Helical" evidence="7">
    <location>
        <begin position="26"/>
        <end position="50"/>
    </location>
</feature>
<keyword evidence="5 7" id="KW-1133">Transmembrane helix</keyword>
<dbReference type="PANTHER" id="PTHR33567:SF3">
    <property type="entry name" value="CHROMATE ION TRANSPORTER (EUROFUNG)"/>
    <property type="match status" value="1"/>
</dbReference>
<keyword evidence="9" id="KW-1185">Reference proteome</keyword>
<comment type="similarity">
    <text evidence="2">Belongs to the chromate ion transporter (CHR) (TC 2.A.51) family.</text>
</comment>
<name>A0A1M7J9X0_9BACT</name>
<feature type="transmembrane region" description="Helical" evidence="7">
    <location>
        <begin position="96"/>
        <end position="118"/>
    </location>
</feature>
<feature type="transmembrane region" description="Helical" evidence="7">
    <location>
        <begin position="405"/>
        <end position="424"/>
    </location>
</feature>
<keyword evidence="4 7" id="KW-0812">Transmembrane</keyword>
<protein>
    <submittedName>
        <fullName evidence="8">Chromate transporter</fullName>
    </submittedName>
</protein>
<evidence type="ECO:0000256" key="2">
    <source>
        <dbReference type="ARBA" id="ARBA00005262"/>
    </source>
</evidence>
<evidence type="ECO:0000313" key="8">
    <source>
        <dbReference type="EMBL" id="SHM49297.1"/>
    </source>
</evidence>
<dbReference type="AlphaFoldDB" id="A0A1M7J9X0"/>
<dbReference type="OrthoDB" id="9788907at2"/>
<feature type="transmembrane region" description="Helical" evidence="7">
    <location>
        <begin position="333"/>
        <end position="357"/>
    </location>
</feature>
<dbReference type="STRING" id="1419482.SAMN05444266_108265"/>
<feature type="transmembrane region" description="Helical" evidence="7">
    <location>
        <begin position="430"/>
        <end position="447"/>
    </location>
</feature>
<feature type="transmembrane region" description="Helical" evidence="7">
    <location>
        <begin position="159"/>
        <end position="187"/>
    </location>
</feature>
<feature type="transmembrane region" description="Helical" evidence="7">
    <location>
        <begin position="369"/>
        <end position="393"/>
    </location>
</feature>